<dbReference type="KEGG" id="dsc:ABOD76_21680"/>
<dbReference type="GO" id="GO:0019202">
    <property type="term" value="F:amino acid kinase activity"/>
    <property type="evidence" value="ECO:0007669"/>
    <property type="project" value="TreeGrafter"/>
</dbReference>
<protein>
    <submittedName>
        <fullName evidence="3">Phosphotransferase</fullName>
    </submittedName>
</protein>
<comment type="similarity">
    <text evidence="1">Belongs to the pseudomonas-type ThrB family.</text>
</comment>
<geneLocation type="plasmid" evidence="3">
    <name>pDson02</name>
</geneLocation>
<evidence type="ECO:0000313" key="3">
    <source>
        <dbReference type="EMBL" id="XBV87307.1"/>
    </source>
</evidence>
<organism evidence="3">
    <name type="scientific">Deinococcus sonorensis KR-87</name>
    <dbReference type="NCBI Taxonomy" id="694439"/>
    <lineage>
        <taxon>Bacteria</taxon>
        <taxon>Thermotogati</taxon>
        <taxon>Deinococcota</taxon>
        <taxon>Deinococci</taxon>
        <taxon>Deinococcales</taxon>
        <taxon>Deinococcaceae</taxon>
        <taxon>Deinococcus</taxon>
    </lineage>
</organism>
<feature type="domain" description="Aminoglycoside phosphotransferase" evidence="2">
    <location>
        <begin position="35"/>
        <end position="267"/>
    </location>
</feature>
<evidence type="ECO:0000259" key="2">
    <source>
        <dbReference type="Pfam" id="PF01636"/>
    </source>
</evidence>
<keyword evidence="3" id="KW-0614">Plasmid</keyword>
<dbReference type="AlphaFoldDB" id="A0AAU7UFQ2"/>
<dbReference type="Pfam" id="PF01636">
    <property type="entry name" value="APH"/>
    <property type="match status" value="1"/>
</dbReference>
<reference evidence="3" key="1">
    <citation type="submission" date="2024-06" db="EMBL/GenBank/DDBJ databases">
        <title>Draft Genome Sequence of Deinococcus sonorensis Type Strain KR-87, a Biofilm Producing Representative of the Genus Deinococcus.</title>
        <authorList>
            <person name="Boren L.S."/>
            <person name="Grosso R.A."/>
            <person name="Hugenberg-Cox A.N."/>
            <person name="Hill J.T.E."/>
            <person name="Albert C.M."/>
            <person name="Tuohy J.M."/>
        </authorList>
    </citation>
    <scope>NUCLEOTIDE SEQUENCE</scope>
    <source>
        <strain evidence="3">KR-87</strain>
        <plasmid evidence="3">pDson02</plasmid>
    </source>
</reference>
<dbReference type="InterPro" id="IPR002575">
    <property type="entry name" value="Aminoglycoside_PTrfase"/>
</dbReference>
<proteinExistence type="inferred from homology"/>
<dbReference type="EMBL" id="CP158300">
    <property type="protein sequence ID" value="XBV87307.1"/>
    <property type="molecule type" value="Genomic_DNA"/>
</dbReference>
<dbReference type="Gene3D" id="3.90.1200.10">
    <property type="match status" value="1"/>
</dbReference>
<dbReference type="PANTHER" id="PTHR21064">
    <property type="entry name" value="AMINOGLYCOSIDE PHOSPHOTRANSFERASE DOMAIN-CONTAINING PROTEIN-RELATED"/>
    <property type="match status" value="1"/>
</dbReference>
<dbReference type="RefSeq" id="WP_350245457.1">
    <property type="nucleotide sequence ID" value="NZ_CP158300.1"/>
</dbReference>
<sequence length="321" mass="36090">MPQSDSLVSSNDFLAQVLLQFGEAEVSPVLLRQGDNTVYRVDTPQRRRFVLRLHTARRHTRRTLDAELTWLAYLSSHLPGAVPQPRPARSGQWTVEVDAGDVAPLLCSLLSWTEGTPLGEGVEFSREQAAQAGRLLAQMHRLAERFLPPPDFERPRYDAPYFRQCWLDLRQELTAGLWSQERAETLHASLEALYTHLGDWQALPGGHGLIHADAHPGNFVQQDGSLGLLDWDRCGWGPFLLDLAGVTLALDQTERDVFLAEYARVRLLPPGLALPLRALRVLAAVENLSVLARRPHERPFVLEALPNLEQIATQLSEEYMH</sequence>
<accession>A0AAU7UFQ2</accession>
<dbReference type="PANTHER" id="PTHR21064:SF6">
    <property type="entry name" value="AMINOGLYCOSIDE PHOSPHOTRANSFERASE DOMAIN-CONTAINING PROTEIN"/>
    <property type="match status" value="1"/>
</dbReference>
<evidence type="ECO:0000256" key="1">
    <source>
        <dbReference type="ARBA" id="ARBA00038240"/>
    </source>
</evidence>
<dbReference type="SUPFAM" id="SSF56112">
    <property type="entry name" value="Protein kinase-like (PK-like)"/>
    <property type="match status" value="1"/>
</dbReference>
<dbReference type="InterPro" id="IPR011009">
    <property type="entry name" value="Kinase-like_dom_sf"/>
</dbReference>
<gene>
    <name evidence="3" type="ORF">ABOD76_21680</name>
</gene>
<name>A0AAU7UFQ2_9DEIO</name>
<dbReference type="InterPro" id="IPR050249">
    <property type="entry name" value="Pseudomonas-type_ThrB"/>
</dbReference>